<feature type="transmembrane region" description="Helical" evidence="1">
    <location>
        <begin position="12"/>
        <end position="31"/>
    </location>
</feature>
<dbReference type="EMBL" id="JAGUCO010000015">
    <property type="protein sequence ID" value="MBS2099805.1"/>
    <property type="molecule type" value="Genomic_DNA"/>
</dbReference>
<keyword evidence="1" id="KW-0472">Membrane</keyword>
<evidence type="ECO:0000256" key="1">
    <source>
        <dbReference type="SAM" id="Phobius"/>
    </source>
</evidence>
<evidence type="ECO:0008006" key="4">
    <source>
        <dbReference type="Google" id="ProtNLM"/>
    </source>
</evidence>
<dbReference type="RefSeq" id="WP_212217047.1">
    <property type="nucleotide sequence ID" value="NZ_JAGUCO010000015.1"/>
</dbReference>
<proteinExistence type="predicted"/>
<accession>A0ABS5JXZ7</accession>
<keyword evidence="1" id="KW-1133">Transmembrane helix</keyword>
<sequence length="134" mass="15804">MGIEEDVLKWKGIVIYIIGIGAILAFIYGMIEGYYFRRSIAENPRYTIGVTTRFIWLKSGRKIEYSYNVKEQEYKWLGIYKEDIIYPNGRYIVKFSSESPENSKILFNYTVPDTIIEAPSFGWEEWPLDKHVKP</sequence>
<dbReference type="Proteomes" id="UP000708576">
    <property type="component" value="Unassembled WGS sequence"/>
</dbReference>
<protein>
    <recommendedName>
        <fullName evidence="4">DUF3592 domain-containing protein</fullName>
    </recommendedName>
</protein>
<name>A0ABS5JXZ7_9BACT</name>
<evidence type="ECO:0000313" key="2">
    <source>
        <dbReference type="EMBL" id="MBS2099805.1"/>
    </source>
</evidence>
<keyword evidence="3" id="KW-1185">Reference proteome</keyword>
<reference evidence="2 3" key="1">
    <citation type="journal article" date="2015" name="Int. J. Syst. Evol. Microbiol.">
        <title>Carboxylicivirga linearis sp. nov., isolated from a sea cucumber culture pond.</title>
        <authorList>
            <person name="Wang F.Q."/>
            <person name="Zhou Y.X."/>
            <person name="Lin X.Z."/>
            <person name="Chen G.J."/>
            <person name="Du Z.J."/>
        </authorList>
    </citation>
    <scope>NUCLEOTIDE SEQUENCE [LARGE SCALE GENOMIC DNA]</scope>
    <source>
        <strain evidence="2 3">FB218</strain>
    </source>
</reference>
<organism evidence="2 3">
    <name type="scientific">Carboxylicivirga linearis</name>
    <dbReference type="NCBI Taxonomy" id="1628157"/>
    <lineage>
        <taxon>Bacteria</taxon>
        <taxon>Pseudomonadati</taxon>
        <taxon>Bacteroidota</taxon>
        <taxon>Bacteroidia</taxon>
        <taxon>Marinilabiliales</taxon>
        <taxon>Marinilabiliaceae</taxon>
        <taxon>Carboxylicivirga</taxon>
    </lineage>
</organism>
<keyword evidence="1" id="KW-0812">Transmembrane</keyword>
<evidence type="ECO:0000313" key="3">
    <source>
        <dbReference type="Proteomes" id="UP000708576"/>
    </source>
</evidence>
<gene>
    <name evidence="2" type="ORF">KEM10_16060</name>
</gene>
<comment type="caution">
    <text evidence="2">The sequence shown here is derived from an EMBL/GenBank/DDBJ whole genome shotgun (WGS) entry which is preliminary data.</text>
</comment>